<dbReference type="OrthoDB" id="62853at2759"/>
<gene>
    <name evidence="1" type="ORF">GYMLUDRAFT_47931</name>
</gene>
<keyword evidence="2" id="KW-1185">Reference proteome</keyword>
<organism evidence="1 2">
    <name type="scientific">Collybiopsis luxurians FD-317 M1</name>
    <dbReference type="NCBI Taxonomy" id="944289"/>
    <lineage>
        <taxon>Eukaryota</taxon>
        <taxon>Fungi</taxon>
        <taxon>Dikarya</taxon>
        <taxon>Basidiomycota</taxon>
        <taxon>Agaricomycotina</taxon>
        <taxon>Agaricomycetes</taxon>
        <taxon>Agaricomycetidae</taxon>
        <taxon>Agaricales</taxon>
        <taxon>Marasmiineae</taxon>
        <taxon>Omphalotaceae</taxon>
        <taxon>Collybiopsis</taxon>
        <taxon>Collybiopsis luxurians</taxon>
    </lineage>
</organism>
<evidence type="ECO:0000313" key="2">
    <source>
        <dbReference type="Proteomes" id="UP000053593"/>
    </source>
</evidence>
<dbReference type="Proteomes" id="UP000053593">
    <property type="component" value="Unassembled WGS sequence"/>
</dbReference>
<proteinExistence type="predicted"/>
<reference evidence="1 2" key="1">
    <citation type="submission" date="2014-04" db="EMBL/GenBank/DDBJ databases">
        <title>Evolutionary Origins and Diversification of the Mycorrhizal Mutualists.</title>
        <authorList>
            <consortium name="DOE Joint Genome Institute"/>
            <consortium name="Mycorrhizal Genomics Consortium"/>
            <person name="Kohler A."/>
            <person name="Kuo A."/>
            <person name="Nagy L.G."/>
            <person name="Floudas D."/>
            <person name="Copeland A."/>
            <person name="Barry K.W."/>
            <person name="Cichocki N."/>
            <person name="Veneault-Fourrey C."/>
            <person name="LaButti K."/>
            <person name="Lindquist E.A."/>
            <person name="Lipzen A."/>
            <person name="Lundell T."/>
            <person name="Morin E."/>
            <person name="Murat C."/>
            <person name="Riley R."/>
            <person name="Ohm R."/>
            <person name="Sun H."/>
            <person name="Tunlid A."/>
            <person name="Henrissat B."/>
            <person name="Grigoriev I.V."/>
            <person name="Hibbett D.S."/>
            <person name="Martin F."/>
        </authorList>
    </citation>
    <scope>NUCLEOTIDE SEQUENCE [LARGE SCALE GENOMIC DNA]</scope>
    <source>
        <strain evidence="1 2">FD-317 M1</strain>
    </source>
</reference>
<dbReference type="AlphaFoldDB" id="A0A0D0CBF7"/>
<dbReference type="EMBL" id="KN834807">
    <property type="protein sequence ID" value="KIK55377.1"/>
    <property type="molecule type" value="Genomic_DNA"/>
</dbReference>
<accession>A0A0D0CBF7</accession>
<dbReference type="HOGENOM" id="CLU_2758041_0_0_1"/>
<name>A0A0D0CBF7_9AGAR</name>
<protein>
    <submittedName>
        <fullName evidence="1">Uncharacterized protein</fullName>
    </submittedName>
</protein>
<sequence length="70" mass="7749">MPYMGALFSQTEIYDKIDIAYLSFSKTAKVIRHLTAFSDDKVFRKQSQVACRVVVANASRVEESNGAASS</sequence>
<evidence type="ECO:0000313" key="1">
    <source>
        <dbReference type="EMBL" id="KIK55377.1"/>
    </source>
</evidence>